<name>A0A8I1D8V0_RHOER</name>
<dbReference type="EMBL" id="JAECSB010000083">
    <property type="protein sequence ID" value="MBH5145577.1"/>
    <property type="molecule type" value="Genomic_DNA"/>
</dbReference>
<accession>A0A8I1D8V0</accession>
<comment type="caution">
    <text evidence="1">The sequence shown here is derived from an EMBL/GenBank/DDBJ whole genome shotgun (WGS) entry which is preliminary data.</text>
</comment>
<reference evidence="1 2" key="1">
    <citation type="submission" date="2020-12" db="EMBL/GenBank/DDBJ databases">
        <title>Draft genome sequence of furan degrading bacterial strain FUR100.</title>
        <authorList>
            <person name="Woiski C."/>
        </authorList>
    </citation>
    <scope>NUCLEOTIDE SEQUENCE [LARGE SCALE GENOMIC DNA]</scope>
    <source>
        <strain evidence="1 2">FUR100</strain>
    </source>
</reference>
<evidence type="ECO:0000313" key="1">
    <source>
        <dbReference type="EMBL" id="MBH5145577.1"/>
    </source>
</evidence>
<dbReference type="AlphaFoldDB" id="A0A8I1D8V0"/>
<dbReference type="RefSeq" id="WP_133053396.1">
    <property type="nucleotide sequence ID" value="NZ_JAECSB010000083.1"/>
</dbReference>
<protein>
    <submittedName>
        <fullName evidence="1">Uncharacterized protein</fullName>
    </submittedName>
</protein>
<dbReference type="Proteomes" id="UP000627573">
    <property type="component" value="Unassembled WGS sequence"/>
</dbReference>
<proteinExistence type="predicted"/>
<keyword evidence="2" id="KW-1185">Reference proteome</keyword>
<organism evidence="1 2">
    <name type="scientific">Rhodococcus erythropolis</name>
    <name type="common">Arthrobacter picolinophilus</name>
    <dbReference type="NCBI Taxonomy" id="1833"/>
    <lineage>
        <taxon>Bacteria</taxon>
        <taxon>Bacillati</taxon>
        <taxon>Actinomycetota</taxon>
        <taxon>Actinomycetes</taxon>
        <taxon>Mycobacteriales</taxon>
        <taxon>Nocardiaceae</taxon>
        <taxon>Rhodococcus</taxon>
        <taxon>Rhodococcus erythropolis group</taxon>
    </lineage>
</organism>
<sequence>MHLAISNVKHEKHYFSTTWHFGCKYLTQQDMSKSPQITAPTRNISTFHNPLNSLIRKWVNLEKNFRTRRLRKILLVKLSIQDHEAEEVATRMTRSFPASKRRHPHTWWAFGGDNEPLATQSQALSPTF</sequence>
<gene>
    <name evidence="1" type="ORF">I3517_23555</name>
</gene>
<evidence type="ECO:0000313" key="2">
    <source>
        <dbReference type="Proteomes" id="UP000627573"/>
    </source>
</evidence>